<dbReference type="AlphaFoldDB" id="A0AAD2PXA2"/>
<feature type="domain" description="CCHC-type" evidence="3">
    <location>
        <begin position="583"/>
        <end position="597"/>
    </location>
</feature>
<dbReference type="InterPro" id="IPR036875">
    <property type="entry name" value="Znf_CCHC_sf"/>
</dbReference>
<dbReference type="GO" id="GO:0008270">
    <property type="term" value="F:zinc ion binding"/>
    <property type="evidence" value="ECO:0007669"/>
    <property type="project" value="UniProtKB-KW"/>
</dbReference>
<keyword evidence="1" id="KW-0863">Zinc-finger</keyword>
<accession>A0AAD2PXA2</accession>
<dbReference type="EMBL" id="CAKOGP040002216">
    <property type="protein sequence ID" value="CAJ1965723.1"/>
    <property type="molecule type" value="Genomic_DNA"/>
</dbReference>
<dbReference type="SUPFAM" id="SSF57756">
    <property type="entry name" value="Retrovirus zinc finger-like domains"/>
    <property type="match status" value="1"/>
</dbReference>
<name>A0AAD2PXA2_9STRA</name>
<keyword evidence="1" id="KW-0862">Zinc</keyword>
<evidence type="ECO:0000259" key="3">
    <source>
        <dbReference type="PROSITE" id="PS50158"/>
    </source>
</evidence>
<evidence type="ECO:0000313" key="5">
    <source>
        <dbReference type="Proteomes" id="UP001295423"/>
    </source>
</evidence>
<evidence type="ECO:0000256" key="2">
    <source>
        <dbReference type="SAM" id="MobiDB-lite"/>
    </source>
</evidence>
<organism evidence="4 5">
    <name type="scientific">Cylindrotheca closterium</name>
    <dbReference type="NCBI Taxonomy" id="2856"/>
    <lineage>
        <taxon>Eukaryota</taxon>
        <taxon>Sar</taxon>
        <taxon>Stramenopiles</taxon>
        <taxon>Ochrophyta</taxon>
        <taxon>Bacillariophyta</taxon>
        <taxon>Bacillariophyceae</taxon>
        <taxon>Bacillariophycidae</taxon>
        <taxon>Bacillariales</taxon>
        <taxon>Bacillariaceae</taxon>
        <taxon>Cylindrotheca</taxon>
    </lineage>
</organism>
<feature type="compositionally biased region" description="Polar residues" evidence="2">
    <location>
        <begin position="21"/>
        <end position="49"/>
    </location>
</feature>
<dbReference type="InterPro" id="IPR001878">
    <property type="entry name" value="Znf_CCHC"/>
</dbReference>
<comment type="caution">
    <text evidence="4">The sequence shown here is derived from an EMBL/GenBank/DDBJ whole genome shotgun (WGS) entry which is preliminary data.</text>
</comment>
<keyword evidence="1" id="KW-0479">Metal-binding</keyword>
<sequence length="908" mass="101416">MSNSSYINALVRSLHDESQEHNVVTLSGSQPEIRSPHSQSEPPSLFTPSANTWGGQFNPDHFQRNEFAMMSASPVNVENAAFAAMTAASHHKYEKNEKRSDRINEKSYWVNGSHVDKTITYNQYTIDTAVLAPTTESPEIKQAILQQSVNSIKQTKTTMEHKVDFLMKRYTSVCPDVRSRVNAATSKLFNVTSDVYKFTSLHVIDNMGQAIATGPGPGLPAPLRAAATYFRIELRLVPRLCSLRTDIGINPTKFPPSSNRAVYAPVPRVQNQMDVSITRQMVTDQAHHKEIIAAMAALGEEFSMRAATRDGEPDNEAYEKWSKQQIAKTQFQALEQALTATYVGLQQGMETSNQQLAKLNMIRYEGGTMMYDSVATLFGRIATILNGFNHENPPPTNLSDLAGVAFQAFTQEIKDIVAEHLETGAAGPLFMDYPSNLSRMHRLRERAEKEEKRIKQLVGIANGAGLVRSNRSCVPGPSAPTRPGGRAFAGFHQQGFQGFQDNYSFQTPKIATAGTFHTALTTPTAPERNVRVTDGQGRQLLVPTSDSKLYCPQAALTMLACMSAAKEAFNIEEESDKTSSIHCWGCQKIGHTFRECPHKGDPGVISQFEKSLEDYRLKREQRRHKSEITSYKDSGYINHIVYETIQKIEHPETREDERRTLLVNLAKTVTEHMGKNSGHKRKQMRTDPPLTFMTVGSFATMEQAQKLDFSVKEVLAVMHFPIGLNLGDTANLKGIYGTGGCCNIGEKAYHLTIAKQYPQLVKQVYDFPQIHYAPIKIGGIKDSVNIEAIIEYYIPFANEDGENHTLMIGLTEQLPINTLFGLPFMLKAKMAPDFHRKTVTSSLFNQEFEITMEQPTMLPVEHIRRDQAASPKVLFNNNKKETGQKAIIIRKHQHSAPNTTTNITPKKT</sequence>
<dbReference type="Proteomes" id="UP001295423">
    <property type="component" value="Unassembled WGS sequence"/>
</dbReference>
<protein>
    <recommendedName>
        <fullName evidence="3">CCHC-type domain-containing protein</fullName>
    </recommendedName>
</protein>
<keyword evidence="5" id="KW-1185">Reference proteome</keyword>
<dbReference type="GO" id="GO:0003676">
    <property type="term" value="F:nucleic acid binding"/>
    <property type="evidence" value="ECO:0007669"/>
    <property type="project" value="InterPro"/>
</dbReference>
<dbReference type="PROSITE" id="PS50158">
    <property type="entry name" value="ZF_CCHC"/>
    <property type="match status" value="1"/>
</dbReference>
<proteinExistence type="predicted"/>
<gene>
    <name evidence="4" type="ORF">CYCCA115_LOCUS21315</name>
</gene>
<feature type="region of interest" description="Disordered" evidence="2">
    <location>
        <begin position="18"/>
        <end position="49"/>
    </location>
</feature>
<evidence type="ECO:0000313" key="4">
    <source>
        <dbReference type="EMBL" id="CAJ1965723.1"/>
    </source>
</evidence>
<reference evidence="4" key="1">
    <citation type="submission" date="2023-08" db="EMBL/GenBank/DDBJ databases">
        <authorList>
            <person name="Audoor S."/>
            <person name="Bilcke G."/>
        </authorList>
    </citation>
    <scope>NUCLEOTIDE SEQUENCE</scope>
</reference>
<evidence type="ECO:0000256" key="1">
    <source>
        <dbReference type="PROSITE-ProRule" id="PRU00047"/>
    </source>
</evidence>